<keyword evidence="9" id="KW-1185">Reference proteome</keyword>
<keyword evidence="5" id="KW-0418">Kinase</keyword>
<keyword evidence="3" id="KW-0808">Transferase</keyword>
<dbReference type="GO" id="GO:0005524">
    <property type="term" value="F:ATP binding"/>
    <property type="evidence" value="ECO:0007669"/>
    <property type="project" value="UniProtKB-KW"/>
</dbReference>
<gene>
    <name evidence="8" type="ORF">MELIAE_LOCUS11151</name>
</gene>
<evidence type="ECO:0000256" key="6">
    <source>
        <dbReference type="ARBA" id="ARBA00022840"/>
    </source>
</evidence>
<protein>
    <recommendedName>
        <fullName evidence="2">guanylate kinase</fullName>
        <ecNumber evidence="2">2.7.4.8</ecNumber>
    </recommendedName>
</protein>
<dbReference type="EC" id="2.7.4.8" evidence="2"/>
<dbReference type="CDD" id="cd00071">
    <property type="entry name" value="GMPK"/>
    <property type="match status" value="1"/>
</dbReference>
<accession>A0A9P0FL82</accession>
<dbReference type="FunFam" id="3.40.50.300:FF:000776">
    <property type="entry name" value="Guanylate kinase 2"/>
    <property type="match status" value="1"/>
</dbReference>
<dbReference type="FunFam" id="3.30.63.10:FF:000002">
    <property type="entry name" value="Guanylate kinase 1"/>
    <property type="match status" value="1"/>
</dbReference>
<dbReference type="GO" id="GO:0004385">
    <property type="term" value="F:GMP kinase activity"/>
    <property type="evidence" value="ECO:0007669"/>
    <property type="project" value="UniProtKB-EC"/>
</dbReference>
<dbReference type="Pfam" id="PF00625">
    <property type="entry name" value="Guanylate_kin"/>
    <property type="match status" value="1"/>
</dbReference>
<evidence type="ECO:0000256" key="3">
    <source>
        <dbReference type="ARBA" id="ARBA00022679"/>
    </source>
</evidence>
<dbReference type="InterPro" id="IPR020590">
    <property type="entry name" value="Guanylate_kinase_CS"/>
</dbReference>
<dbReference type="AlphaFoldDB" id="A0A9P0FL82"/>
<keyword evidence="6" id="KW-0067">ATP-binding</keyword>
<dbReference type="InterPro" id="IPR017665">
    <property type="entry name" value="Guanylate_kinase"/>
</dbReference>
<sequence>MSMNGTSTLRPIVLFGPSGSGKSTLIKRIMKDFPNKFGFSISHTTRKPRPGEVNGVHYHFTNPEEFQNNIDNGLFIESAIFGKNMYGTSKKAVKDVIARGQICILDIDCQGVRKVKKTDLNPLYIFIQPPSMEDLKSRLIKRGTETDESLKNRLEAAKQEIEYGSQPGIANLLIVNDALEDAYNKLKKYLEENVLH</sequence>
<name>A0A9P0FL82_BRAAE</name>
<feature type="domain" description="Guanylate kinase-like" evidence="7">
    <location>
        <begin position="9"/>
        <end position="191"/>
    </location>
</feature>
<dbReference type="PANTHER" id="PTHR23117:SF13">
    <property type="entry name" value="GUANYLATE KINASE"/>
    <property type="match status" value="1"/>
</dbReference>
<dbReference type="SMART" id="SM00072">
    <property type="entry name" value="GuKc"/>
    <property type="match status" value="1"/>
</dbReference>
<dbReference type="EMBL" id="OV121139">
    <property type="protein sequence ID" value="CAH0561850.1"/>
    <property type="molecule type" value="Genomic_DNA"/>
</dbReference>
<keyword evidence="4" id="KW-0547">Nucleotide-binding</keyword>
<evidence type="ECO:0000313" key="8">
    <source>
        <dbReference type="EMBL" id="CAH0561850.1"/>
    </source>
</evidence>
<evidence type="ECO:0000256" key="2">
    <source>
        <dbReference type="ARBA" id="ARBA00012961"/>
    </source>
</evidence>
<dbReference type="PROSITE" id="PS50052">
    <property type="entry name" value="GUANYLATE_KINASE_2"/>
    <property type="match status" value="1"/>
</dbReference>
<evidence type="ECO:0000259" key="7">
    <source>
        <dbReference type="PROSITE" id="PS50052"/>
    </source>
</evidence>
<dbReference type="Gene3D" id="3.40.50.300">
    <property type="entry name" value="P-loop containing nucleotide triphosphate hydrolases"/>
    <property type="match status" value="1"/>
</dbReference>
<evidence type="ECO:0000256" key="4">
    <source>
        <dbReference type="ARBA" id="ARBA00022741"/>
    </source>
</evidence>
<reference evidence="8" key="1">
    <citation type="submission" date="2021-12" db="EMBL/GenBank/DDBJ databases">
        <authorList>
            <person name="King R."/>
        </authorList>
    </citation>
    <scope>NUCLEOTIDE SEQUENCE</scope>
</reference>
<dbReference type="NCBIfam" id="TIGR03263">
    <property type="entry name" value="guanyl_kin"/>
    <property type="match status" value="1"/>
</dbReference>
<dbReference type="PROSITE" id="PS00856">
    <property type="entry name" value="GUANYLATE_KINASE_1"/>
    <property type="match status" value="1"/>
</dbReference>
<dbReference type="GO" id="GO:0005829">
    <property type="term" value="C:cytosol"/>
    <property type="evidence" value="ECO:0007669"/>
    <property type="project" value="TreeGrafter"/>
</dbReference>
<dbReference type="PANTHER" id="PTHR23117">
    <property type="entry name" value="GUANYLATE KINASE-RELATED"/>
    <property type="match status" value="1"/>
</dbReference>
<dbReference type="InterPro" id="IPR027417">
    <property type="entry name" value="P-loop_NTPase"/>
</dbReference>
<organism evidence="8 9">
    <name type="scientific">Brassicogethes aeneus</name>
    <name type="common">Rape pollen beetle</name>
    <name type="synonym">Meligethes aeneus</name>
    <dbReference type="NCBI Taxonomy" id="1431903"/>
    <lineage>
        <taxon>Eukaryota</taxon>
        <taxon>Metazoa</taxon>
        <taxon>Ecdysozoa</taxon>
        <taxon>Arthropoda</taxon>
        <taxon>Hexapoda</taxon>
        <taxon>Insecta</taxon>
        <taxon>Pterygota</taxon>
        <taxon>Neoptera</taxon>
        <taxon>Endopterygota</taxon>
        <taxon>Coleoptera</taxon>
        <taxon>Polyphaga</taxon>
        <taxon>Cucujiformia</taxon>
        <taxon>Nitidulidae</taxon>
        <taxon>Meligethinae</taxon>
        <taxon>Brassicogethes</taxon>
    </lineage>
</organism>
<evidence type="ECO:0000256" key="1">
    <source>
        <dbReference type="ARBA" id="ARBA00005790"/>
    </source>
</evidence>
<proteinExistence type="inferred from homology"/>
<dbReference type="InterPro" id="IPR008144">
    <property type="entry name" value="Guanylate_kin-like_dom"/>
</dbReference>
<evidence type="ECO:0000313" key="9">
    <source>
        <dbReference type="Proteomes" id="UP001154078"/>
    </source>
</evidence>
<comment type="similarity">
    <text evidence="1">Belongs to the guanylate kinase family.</text>
</comment>
<dbReference type="InterPro" id="IPR008145">
    <property type="entry name" value="GK/Ca_channel_bsu"/>
</dbReference>
<dbReference type="SUPFAM" id="SSF52540">
    <property type="entry name" value="P-loop containing nucleoside triphosphate hydrolases"/>
    <property type="match status" value="1"/>
</dbReference>
<evidence type="ECO:0000256" key="5">
    <source>
        <dbReference type="ARBA" id="ARBA00022777"/>
    </source>
</evidence>
<dbReference type="Proteomes" id="UP001154078">
    <property type="component" value="Chromosome 8"/>
</dbReference>
<dbReference type="OrthoDB" id="6334211at2759"/>